<dbReference type="Gene3D" id="3.60.10.10">
    <property type="entry name" value="Endonuclease/exonuclease/phosphatase"/>
    <property type="match status" value="1"/>
</dbReference>
<keyword evidence="4" id="KW-1185">Reference proteome</keyword>
<dbReference type="AlphaFoldDB" id="A0A803QRH1"/>
<dbReference type="InterPro" id="IPR036691">
    <property type="entry name" value="Endo/exonu/phosph_ase_sf"/>
</dbReference>
<evidence type="ECO:0000313" key="4">
    <source>
        <dbReference type="Proteomes" id="UP000596661"/>
    </source>
</evidence>
<evidence type="ECO:0000256" key="1">
    <source>
        <dbReference type="SAM" id="MobiDB-lite"/>
    </source>
</evidence>
<dbReference type="EnsemblPlants" id="evm.model.ctgX11.2">
    <property type="protein sequence ID" value="cds.evm.model.ctgX11.2"/>
    <property type="gene ID" value="evm.TU.ctgX11.2"/>
</dbReference>
<dbReference type="PANTHER" id="PTHR46890:SF48">
    <property type="entry name" value="RNA-DIRECTED DNA POLYMERASE"/>
    <property type="match status" value="1"/>
</dbReference>
<feature type="region of interest" description="Disordered" evidence="1">
    <location>
        <begin position="1"/>
        <end position="43"/>
    </location>
</feature>
<reference evidence="3" key="1">
    <citation type="submission" date="2021-03" db="UniProtKB">
        <authorList>
            <consortium name="EnsemblPlants"/>
        </authorList>
    </citation>
    <scope>IDENTIFICATION</scope>
</reference>
<dbReference type="PANTHER" id="PTHR46890">
    <property type="entry name" value="NON-LTR RETROLELEMENT REVERSE TRANSCRIPTASE-LIKE PROTEIN-RELATED"/>
    <property type="match status" value="1"/>
</dbReference>
<dbReference type="Proteomes" id="UP000596661">
    <property type="component" value="Unassembled WGS sequence"/>
</dbReference>
<name>A0A803QRH1_CANSA</name>
<dbReference type="InterPro" id="IPR052343">
    <property type="entry name" value="Retrotransposon-Effector_Assoc"/>
</dbReference>
<dbReference type="SUPFAM" id="SSF56219">
    <property type="entry name" value="DNase I-like"/>
    <property type="match status" value="1"/>
</dbReference>
<dbReference type="InterPro" id="IPR000477">
    <property type="entry name" value="RT_dom"/>
</dbReference>
<evidence type="ECO:0000313" key="3">
    <source>
        <dbReference type="EnsemblPlants" id="cds.evm.model.ctgX11.2"/>
    </source>
</evidence>
<protein>
    <recommendedName>
        <fullName evidence="2">Reverse transcriptase domain-containing protein</fullName>
    </recommendedName>
</protein>
<dbReference type="Pfam" id="PF00078">
    <property type="entry name" value="RVT_1"/>
    <property type="match status" value="1"/>
</dbReference>
<proteinExistence type="predicted"/>
<accession>A0A803QRH1</accession>
<organism evidence="3 4">
    <name type="scientific">Cannabis sativa</name>
    <name type="common">Hemp</name>
    <name type="synonym">Marijuana</name>
    <dbReference type="NCBI Taxonomy" id="3483"/>
    <lineage>
        <taxon>Eukaryota</taxon>
        <taxon>Viridiplantae</taxon>
        <taxon>Streptophyta</taxon>
        <taxon>Embryophyta</taxon>
        <taxon>Tracheophyta</taxon>
        <taxon>Spermatophyta</taxon>
        <taxon>Magnoliopsida</taxon>
        <taxon>eudicotyledons</taxon>
        <taxon>Gunneridae</taxon>
        <taxon>Pentapetalae</taxon>
        <taxon>rosids</taxon>
        <taxon>fabids</taxon>
        <taxon>Rosales</taxon>
        <taxon>Cannabaceae</taxon>
        <taxon>Cannabis</taxon>
    </lineage>
</organism>
<sequence>MGRPRGKTSVDNISSHGQKRRGRPSKKDESLSASPKPFKWRNPTKAKDGVAATIHHQWEGKAIDLIASIRFEGLHYIPSVGLSGGFVLCWMKGLVYNILSSNKFVIFGEITSNPPGAPCTFHGVYGPPRYEEKEYFWLKMGDSVLFDTKPVMLLGDMNGTLHDNECFNYSRPAMKRARLDRGITSTDWRVLFPNAVIHNLSATTSDHKSIILDTTVGVICLPADLFNKVLSTQEIEELNSMPAEEEVTAALNEMGKDKAPGPDGLPLSFYSHHWETVKGKFKPERGLRQGDPLSPTLFILVAESLSWLLLDKETKGFLKGFKLGENGTSISHFVFVDDIMLFGQETMKEVKNEEMVRRWFYRDDAKRILNITLPNQPPEDSWIWLSKTNAIWFGSIWHLKTDEFSFSDWDTWLLKFKDENNRPRTMRFNVLLEGAAIVFEHFWKERNNRIHSGNPTPLTVLTPITNKRLSEMEECHSPHSNTPNTGFLLPWWVICNTDVAFGNCHSVGTVVFINEEQTVMRIYTERFIYCDPLR</sequence>
<feature type="domain" description="Reverse transcriptase" evidence="2">
    <location>
        <begin position="255"/>
        <end position="359"/>
    </location>
</feature>
<dbReference type="Gramene" id="evm.model.ctgX11.2">
    <property type="protein sequence ID" value="cds.evm.model.ctgX11.2"/>
    <property type="gene ID" value="evm.TU.ctgX11.2"/>
</dbReference>
<evidence type="ECO:0000259" key="2">
    <source>
        <dbReference type="Pfam" id="PF00078"/>
    </source>
</evidence>